<dbReference type="Proteomes" id="UP001487740">
    <property type="component" value="Unassembled WGS sequence"/>
</dbReference>
<gene>
    <name evidence="1" type="ORF">O3P69_014110</name>
</gene>
<organism evidence="1 2">
    <name type="scientific">Scylla paramamosain</name>
    <name type="common">Mud crab</name>
    <dbReference type="NCBI Taxonomy" id="85552"/>
    <lineage>
        <taxon>Eukaryota</taxon>
        <taxon>Metazoa</taxon>
        <taxon>Ecdysozoa</taxon>
        <taxon>Arthropoda</taxon>
        <taxon>Crustacea</taxon>
        <taxon>Multicrustacea</taxon>
        <taxon>Malacostraca</taxon>
        <taxon>Eumalacostraca</taxon>
        <taxon>Eucarida</taxon>
        <taxon>Decapoda</taxon>
        <taxon>Pleocyemata</taxon>
        <taxon>Brachyura</taxon>
        <taxon>Eubrachyura</taxon>
        <taxon>Portunoidea</taxon>
        <taxon>Portunidae</taxon>
        <taxon>Portuninae</taxon>
        <taxon>Scylla</taxon>
    </lineage>
</organism>
<name>A0AAW0SRA7_SCYPA</name>
<dbReference type="AlphaFoldDB" id="A0AAW0SRA7"/>
<sequence length="108" mass="11694">MVNTHPLPLPGLPHQILATFMVISKEWQVVAGLVLPKALATIEDDLVAGSACPAFPGSSCGLCAQVKHKDCLQLYSKVQCLTFSIAIKESSFIRKSMSVTTFKSDKRC</sequence>
<proteinExistence type="predicted"/>
<keyword evidence="2" id="KW-1185">Reference proteome</keyword>
<reference evidence="1 2" key="1">
    <citation type="submission" date="2023-03" db="EMBL/GenBank/DDBJ databases">
        <title>High-quality genome of Scylla paramamosain provides insights in environmental adaptation.</title>
        <authorList>
            <person name="Zhang L."/>
        </authorList>
    </citation>
    <scope>NUCLEOTIDE SEQUENCE [LARGE SCALE GENOMIC DNA]</scope>
    <source>
        <strain evidence="1">LZ_2023a</strain>
        <tissue evidence="1">Muscle</tissue>
    </source>
</reference>
<dbReference type="EMBL" id="JARAKH010000047">
    <property type="protein sequence ID" value="KAK8377944.1"/>
    <property type="molecule type" value="Genomic_DNA"/>
</dbReference>
<accession>A0AAW0SRA7</accession>
<evidence type="ECO:0000313" key="2">
    <source>
        <dbReference type="Proteomes" id="UP001487740"/>
    </source>
</evidence>
<comment type="caution">
    <text evidence="1">The sequence shown here is derived from an EMBL/GenBank/DDBJ whole genome shotgun (WGS) entry which is preliminary data.</text>
</comment>
<protein>
    <submittedName>
        <fullName evidence="1">Uncharacterized protein</fullName>
    </submittedName>
</protein>
<evidence type="ECO:0000313" key="1">
    <source>
        <dbReference type="EMBL" id="KAK8377944.1"/>
    </source>
</evidence>